<dbReference type="PROSITE" id="PS00630">
    <property type="entry name" value="IMP_2"/>
    <property type="match status" value="1"/>
</dbReference>
<protein>
    <recommendedName>
        <fullName evidence="7">inositol-1,4-bisphosphate 1-phosphatase</fullName>
        <ecNumber evidence="7">3.1.3.57</ecNumber>
    </recommendedName>
</protein>
<dbReference type="Gene3D" id="3.40.190.80">
    <property type="match status" value="1"/>
</dbReference>
<dbReference type="InterPro" id="IPR050725">
    <property type="entry name" value="CysQ/Inositol_MonoPase"/>
</dbReference>
<comment type="similarity">
    <text evidence="1">Belongs to the inositol monophosphatase superfamily.</text>
</comment>
<comment type="catalytic activity">
    <reaction evidence="6">
        <text>1D-myo-inositol 1,4-bisphosphate + H2O = 1D-myo-inositol 4-phosphate + phosphate</text>
        <dbReference type="Rhea" id="RHEA:15553"/>
        <dbReference type="ChEBI" id="CHEBI:15377"/>
        <dbReference type="ChEBI" id="CHEBI:43474"/>
        <dbReference type="ChEBI" id="CHEBI:58282"/>
        <dbReference type="ChEBI" id="CHEBI:58469"/>
        <dbReference type="EC" id="3.1.3.57"/>
    </reaction>
    <physiologicalReaction direction="left-to-right" evidence="6">
        <dbReference type="Rhea" id="RHEA:15554"/>
    </physiologicalReaction>
</comment>
<dbReference type="EC" id="3.1.3.57" evidence="7"/>
<dbReference type="InterPro" id="IPR020550">
    <property type="entry name" value="Inositol_monophosphatase_CS"/>
</dbReference>
<evidence type="ECO:0000313" key="8">
    <source>
        <dbReference type="EMBL" id="UYV76279.1"/>
    </source>
</evidence>
<accession>A0ABY6L678</accession>
<comment type="catalytic activity">
    <reaction evidence="5">
        <text>1D-myo-inositol 1,3,4-trisphosphate + H2O = 1D-myo-inositol 3,4-bisphosphate + phosphate</text>
        <dbReference type="Rhea" id="RHEA:70319"/>
        <dbReference type="ChEBI" id="CHEBI:15377"/>
        <dbReference type="ChEBI" id="CHEBI:43474"/>
        <dbReference type="ChEBI" id="CHEBI:58414"/>
        <dbReference type="ChEBI" id="CHEBI:83241"/>
    </reaction>
    <physiologicalReaction direction="left-to-right" evidence="5">
        <dbReference type="Rhea" id="RHEA:70320"/>
    </physiologicalReaction>
</comment>
<evidence type="ECO:0000256" key="6">
    <source>
        <dbReference type="ARBA" id="ARBA00044478"/>
    </source>
</evidence>
<reference evidence="8 9" key="1">
    <citation type="submission" date="2022-01" db="EMBL/GenBank/DDBJ databases">
        <title>A chromosomal length assembly of Cordylochernes scorpioides.</title>
        <authorList>
            <person name="Zeh D."/>
            <person name="Zeh J."/>
        </authorList>
    </citation>
    <scope>NUCLEOTIDE SEQUENCE [LARGE SCALE GENOMIC DNA]</scope>
    <source>
        <strain evidence="8">IN4F17</strain>
        <tissue evidence="8">Whole Body</tissue>
    </source>
</reference>
<dbReference type="EMBL" id="CP092875">
    <property type="protein sequence ID" value="UYV76279.1"/>
    <property type="molecule type" value="Genomic_DNA"/>
</dbReference>
<evidence type="ECO:0000256" key="5">
    <source>
        <dbReference type="ARBA" id="ARBA00044465"/>
    </source>
</evidence>
<keyword evidence="3" id="KW-0479">Metal-binding</keyword>
<dbReference type="Proteomes" id="UP001235939">
    <property type="component" value="Chromosome 13"/>
</dbReference>
<keyword evidence="2" id="KW-0452">Lithium</keyword>
<proteinExistence type="inferred from homology"/>
<evidence type="ECO:0000256" key="3">
    <source>
        <dbReference type="ARBA" id="ARBA00022723"/>
    </source>
</evidence>
<gene>
    <name evidence="8" type="ORF">LAZ67_13003244</name>
</gene>
<dbReference type="PANTHER" id="PTHR43028">
    <property type="entry name" value="3'(2'),5'-BISPHOSPHATE NUCLEOTIDASE 1"/>
    <property type="match status" value="1"/>
</dbReference>
<evidence type="ECO:0000256" key="4">
    <source>
        <dbReference type="ARBA" id="ARBA00022842"/>
    </source>
</evidence>
<evidence type="ECO:0000256" key="2">
    <source>
        <dbReference type="ARBA" id="ARBA00022671"/>
    </source>
</evidence>
<dbReference type="Gene3D" id="3.30.540.10">
    <property type="entry name" value="Fructose-1,6-Bisphosphatase, subunit A, domain 1"/>
    <property type="match status" value="3"/>
</dbReference>
<dbReference type="InterPro" id="IPR000760">
    <property type="entry name" value="Inositol_monophosphatase-like"/>
</dbReference>
<dbReference type="Pfam" id="PF00459">
    <property type="entry name" value="Inositol_P"/>
    <property type="match status" value="1"/>
</dbReference>
<dbReference type="InterPro" id="IPR020583">
    <property type="entry name" value="Inositol_monoP_metal-BS"/>
</dbReference>
<dbReference type="PROSITE" id="PS00629">
    <property type="entry name" value="IMP_1"/>
    <property type="match status" value="1"/>
</dbReference>
<sequence length="499" mass="56184">MAENVEVDEFLKILIKLSEKAAYISRECRARKELFELLVEEKSEIVTNRRCFKDFKTLADVLIQEMVRHELSEKMAENVEVDEFLKILIKLSEKAAYISRECRARKELFELLVEEKSEIVTNRRCFKDFKTLADVLIQEMVRHELSEKDVGVQKSSVYYVYDNLSVMFTALSLVHIAVHHHITQVNTAHVFIIDVFVGQFPILGPKIYGEESNQFTNLLQQTVTLEVSADQDKTFRCLLEVLNGDITVAKLLTNAVYSTVDVEPTVDCSIADLSLSNIGIWIDPIDGTNEYISGKDVVDNFGIPLSGLRCVSVLIGVFDTRSGVPLIGVVNQPFCQLLPGGNEWQGRWAWGAAKRHYVPEVDRYRGGSRLRVVLSRLEDELAGKLARRYKVIQTAGAGHKLCLVLLQQADLYLLTKGSTFCWDTCAPHAILRARGGGIVRYADAMATPPAALPDALPSLQLTYHKKESRHDQGIIAYLDPCHLEDLLTYLRANPAIKAE</sequence>
<dbReference type="PANTHER" id="PTHR43028:SF3">
    <property type="entry name" value="INOSITOL POLYPHOSPHATE 1-PHOSPHATASE"/>
    <property type="match status" value="1"/>
</dbReference>
<dbReference type="SUPFAM" id="SSF56655">
    <property type="entry name" value="Carbohydrate phosphatase"/>
    <property type="match status" value="2"/>
</dbReference>
<keyword evidence="9" id="KW-1185">Reference proteome</keyword>
<evidence type="ECO:0000313" key="9">
    <source>
        <dbReference type="Proteomes" id="UP001235939"/>
    </source>
</evidence>
<evidence type="ECO:0000256" key="7">
    <source>
        <dbReference type="ARBA" id="ARBA00044519"/>
    </source>
</evidence>
<evidence type="ECO:0000256" key="1">
    <source>
        <dbReference type="ARBA" id="ARBA00009759"/>
    </source>
</evidence>
<name>A0ABY6L678_9ARAC</name>
<keyword evidence="4" id="KW-0460">Magnesium</keyword>
<organism evidence="8 9">
    <name type="scientific">Cordylochernes scorpioides</name>
    <dbReference type="NCBI Taxonomy" id="51811"/>
    <lineage>
        <taxon>Eukaryota</taxon>
        <taxon>Metazoa</taxon>
        <taxon>Ecdysozoa</taxon>
        <taxon>Arthropoda</taxon>
        <taxon>Chelicerata</taxon>
        <taxon>Arachnida</taxon>
        <taxon>Pseudoscorpiones</taxon>
        <taxon>Cheliferoidea</taxon>
        <taxon>Chernetidae</taxon>
        <taxon>Cordylochernes</taxon>
    </lineage>
</organism>